<dbReference type="Pfam" id="PF01368">
    <property type="entry name" value="DHH"/>
    <property type="match status" value="1"/>
</dbReference>
<name>A0A1M6FL60_9FIRM</name>
<reference evidence="3 4" key="1">
    <citation type="submission" date="2016-11" db="EMBL/GenBank/DDBJ databases">
        <authorList>
            <person name="Varghese N."/>
            <person name="Submissions S."/>
        </authorList>
    </citation>
    <scope>NUCLEOTIDE SEQUENCE [LARGE SCALE GENOMIC DNA]</scope>
    <source>
        <strain evidence="3 4">DSM 19027</strain>
    </source>
</reference>
<dbReference type="InterPro" id="IPR051319">
    <property type="entry name" value="Oligoribo/pAp-PDE_c-di-AMP_PDE"/>
</dbReference>
<dbReference type="RefSeq" id="WP_149678527.1">
    <property type="nucleotide sequence ID" value="NZ_DAONMB010000059.1"/>
</dbReference>
<dbReference type="PANTHER" id="PTHR47618:SF1">
    <property type="entry name" value="BIFUNCTIONAL OLIGORIBONUCLEASE AND PAP PHOSPHATASE NRNA"/>
    <property type="match status" value="1"/>
</dbReference>
<organism evidence="3 4">
    <name type="scientific">Thermoclostridium caenicola</name>
    <dbReference type="NCBI Taxonomy" id="659425"/>
    <lineage>
        <taxon>Bacteria</taxon>
        <taxon>Bacillati</taxon>
        <taxon>Bacillota</taxon>
        <taxon>Clostridia</taxon>
        <taxon>Eubacteriales</taxon>
        <taxon>Oscillospiraceae</taxon>
        <taxon>Thermoclostridium</taxon>
    </lineage>
</organism>
<accession>A0A1M6FL60</accession>
<dbReference type="PANTHER" id="PTHR47618">
    <property type="entry name" value="BIFUNCTIONAL OLIGORIBONUCLEASE AND PAP PHOSPHATASE NRNA"/>
    <property type="match status" value="1"/>
</dbReference>
<proteinExistence type="predicted"/>
<gene>
    <name evidence="3" type="ORF">SAMN05444373_10187</name>
</gene>
<evidence type="ECO:0000313" key="4">
    <source>
        <dbReference type="Proteomes" id="UP000324781"/>
    </source>
</evidence>
<evidence type="ECO:0000259" key="1">
    <source>
        <dbReference type="Pfam" id="PF01368"/>
    </source>
</evidence>
<feature type="domain" description="DDH" evidence="1">
    <location>
        <begin position="19"/>
        <end position="158"/>
    </location>
</feature>
<dbReference type="GO" id="GO:0003676">
    <property type="term" value="F:nucleic acid binding"/>
    <property type="evidence" value="ECO:0007669"/>
    <property type="project" value="InterPro"/>
</dbReference>
<dbReference type="OrthoDB" id="9803668at2"/>
<dbReference type="Gene3D" id="3.10.310.30">
    <property type="match status" value="1"/>
</dbReference>
<dbReference type="InterPro" id="IPR001667">
    <property type="entry name" value="DDH_dom"/>
</dbReference>
<evidence type="ECO:0000313" key="3">
    <source>
        <dbReference type="EMBL" id="SHI98425.1"/>
    </source>
</evidence>
<dbReference type="Pfam" id="PF02272">
    <property type="entry name" value="DHHA1"/>
    <property type="match status" value="1"/>
</dbReference>
<evidence type="ECO:0000259" key="2">
    <source>
        <dbReference type="Pfam" id="PF02272"/>
    </source>
</evidence>
<protein>
    <submittedName>
        <fullName evidence="3">Phosphoesterase RecJ domain-containing protein</fullName>
    </submittedName>
</protein>
<dbReference type="EMBL" id="FQZP01000018">
    <property type="protein sequence ID" value="SHI98425.1"/>
    <property type="molecule type" value="Genomic_DNA"/>
</dbReference>
<dbReference type="Gene3D" id="3.90.1640.10">
    <property type="entry name" value="inorganic pyrophosphatase (n-terminal core)"/>
    <property type="match status" value="1"/>
</dbReference>
<dbReference type="Proteomes" id="UP000324781">
    <property type="component" value="Unassembled WGS sequence"/>
</dbReference>
<feature type="domain" description="DHHA1" evidence="2">
    <location>
        <begin position="222"/>
        <end position="317"/>
    </location>
</feature>
<dbReference type="InterPro" id="IPR038763">
    <property type="entry name" value="DHH_sf"/>
</dbReference>
<keyword evidence="4" id="KW-1185">Reference proteome</keyword>
<dbReference type="SUPFAM" id="SSF64182">
    <property type="entry name" value="DHH phosphoesterases"/>
    <property type="match status" value="1"/>
</dbReference>
<dbReference type="AlphaFoldDB" id="A0A1M6FL60"/>
<sequence>MSDQKLEAIAKALSKARSVAILPHLNVDGDALGASLALALALNSSHCQAHVLIEEDVPATLDFLPGQDLIKRSPEGRYQVAINIDNGDINRLGERLAVYQNAEIRLSVDHHATNKMEADVSYVDTGAAATGEIIHRLLTDYMGAPITKDIALCLYTAIITDTGGFRFSNTTPETMVIAGELMKTGIDFTNANKKVFDRISHAKLFLMKQTMNSLKLLFDGKLAVACLRWDDLSSFNAKIEDSEGLVNIGRNLEGVEVSLFLREEKPGLFKGSLRSNEYVDVAQIAEKFGGGGHKRAAGFSAEGDLDDIVKSLADAIKASLTGDA</sequence>
<dbReference type="InterPro" id="IPR003156">
    <property type="entry name" value="DHHA1_dom"/>
</dbReference>